<dbReference type="EC" id="3.2.1.78" evidence="2"/>
<keyword evidence="3" id="KW-0378">Hydrolase</keyword>
<keyword evidence="8" id="KW-1185">Reference proteome</keyword>
<evidence type="ECO:0000256" key="2">
    <source>
        <dbReference type="ARBA" id="ARBA00012706"/>
    </source>
</evidence>
<dbReference type="Proteomes" id="UP000245647">
    <property type="component" value="Unassembled WGS sequence"/>
</dbReference>
<protein>
    <recommendedName>
        <fullName evidence="2">mannan endo-1,4-beta-mannosidase</fullName>
        <ecNumber evidence="2">3.2.1.78</ecNumber>
    </recommendedName>
</protein>
<evidence type="ECO:0000259" key="6">
    <source>
        <dbReference type="Pfam" id="PF26410"/>
    </source>
</evidence>
<sequence length="428" mass="49629">MRKYSIAFLLSCCCFFLQAQPPFVKIKNHQFSLNNRPYYYMGTNYWYGGLLALNKDPGRGKERLRKELDFLKDNGVSNLRVLVGAEGKGLVNGVERLTPAFQTEQGKFNTEILDGLDYLLYEMSKRRMYAVLFLSNNWEWSGGFLQYLSWNKVITDSVMKSKLNWDDLRDNTSKFYSCKPCHEDYEKQLRLVLNHVNKYTKRKYTDEPAIMAWEIANEPRPMRASAVDAYKKWTSSVAKLIKSIDKNHLVTLGTEGIMGTEESPELFKEVHSPGEVDYLTLHIWPKNWGWFRDTSIVSGLPDVISRTREYIRKHEETALELNKPLVVEEFGLPRDHHSFDPASSTLSRDKMYDTIFDEWSRSREKGGAIAGCNFWAFGGSARPVPKQEFWKEGDDFMGDPPQEEQGLNTVFDSDQSTWKLIRSYALRD</sequence>
<dbReference type="Pfam" id="PF26410">
    <property type="entry name" value="GH5_mannosidase"/>
    <property type="match status" value="1"/>
</dbReference>
<feature type="domain" description="Glycoside hydrolase family 5" evidence="6">
    <location>
        <begin position="23"/>
        <end position="425"/>
    </location>
</feature>
<organism evidence="7 8">
    <name type="scientific">Pararcticibacter amylolyticus</name>
    <dbReference type="NCBI Taxonomy" id="2173175"/>
    <lineage>
        <taxon>Bacteria</taxon>
        <taxon>Pseudomonadati</taxon>
        <taxon>Bacteroidota</taxon>
        <taxon>Sphingobacteriia</taxon>
        <taxon>Sphingobacteriales</taxon>
        <taxon>Sphingobacteriaceae</taxon>
        <taxon>Pararcticibacter</taxon>
    </lineage>
</organism>
<dbReference type="InterPro" id="IPR017853">
    <property type="entry name" value="GH"/>
</dbReference>
<evidence type="ECO:0000256" key="1">
    <source>
        <dbReference type="ARBA" id="ARBA00001678"/>
    </source>
</evidence>
<feature type="non-terminal residue" evidence="7">
    <location>
        <position position="428"/>
    </location>
</feature>
<dbReference type="AlphaFoldDB" id="A0A2U2PIR2"/>
<evidence type="ECO:0000313" key="8">
    <source>
        <dbReference type="Proteomes" id="UP000245647"/>
    </source>
</evidence>
<comment type="caution">
    <text evidence="7">The sequence shown here is derived from an EMBL/GenBank/DDBJ whole genome shotgun (WGS) entry which is preliminary data.</text>
</comment>
<evidence type="ECO:0000256" key="5">
    <source>
        <dbReference type="SAM" id="SignalP"/>
    </source>
</evidence>
<dbReference type="SUPFAM" id="SSF51445">
    <property type="entry name" value="(Trans)glycosidases"/>
    <property type="match status" value="1"/>
</dbReference>
<name>A0A2U2PIR2_9SPHI</name>
<dbReference type="Gene3D" id="3.20.20.80">
    <property type="entry name" value="Glycosidases"/>
    <property type="match status" value="1"/>
</dbReference>
<dbReference type="GO" id="GO:0000272">
    <property type="term" value="P:polysaccharide catabolic process"/>
    <property type="evidence" value="ECO:0007669"/>
    <property type="project" value="InterPro"/>
</dbReference>
<dbReference type="GO" id="GO:0016985">
    <property type="term" value="F:mannan endo-1,4-beta-mannosidase activity"/>
    <property type="evidence" value="ECO:0007669"/>
    <property type="project" value="TreeGrafter"/>
</dbReference>
<proteinExistence type="predicted"/>
<dbReference type="EMBL" id="QEAS01000006">
    <property type="protein sequence ID" value="PWG81154.1"/>
    <property type="molecule type" value="Genomic_DNA"/>
</dbReference>
<keyword evidence="4" id="KW-0326">Glycosidase</keyword>
<accession>A0A2U2PIR2</accession>
<feature type="chain" id="PRO_5015674794" description="mannan endo-1,4-beta-mannosidase" evidence="5">
    <location>
        <begin position="20"/>
        <end position="428"/>
    </location>
</feature>
<dbReference type="InterPro" id="IPR045053">
    <property type="entry name" value="MAN-like"/>
</dbReference>
<feature type="signal peptide" evidence="5">
    <location>
        <begin position="1"/>
        <end position="19"/>
    </location>
</feature>
<reference evidence="7 8" key="1">
    <citation type="submission" date="2018-04" db="EMBL/GenBank/DDBJ databases">
        <title>Pedobacter chongqingensis sp. nov., isolated from a rottenly hemp rope.</title>
        <authorList>
            <person name="Cai Y."/>
        </authorList>
    </citation>
    <scope>NUCLEOTIDE SEQUENCE [LARGE SCALE GENOMIC DNA]</scope>
    <source>
        <strain evidence="7 8">FJ4-8</strain>
    </source>
</reference>
<dbReference type="PANTHER" id="PTHR31451">
    <property type="match status" value="1"/>
</dbReference>
<evidence type="ECO:0000256" key="4">
    <source>
        <dbReference type="ARBA" id="ARBA00023295"/>
    </source>
</evidence>
<evidence type="ECO:0000313" key="7">
    <source>
        <dbReference type="EMBL" id="PWG81154.1"/>
    </source>
</evidence>
<evidence type="ECO:0000256" key="3">
    <source>
        <dbReference type="ARBA" id="ARBA00022801"/>
    </source>
</evidence>
<gene>
    <name evidence="7" type="ORF">DDR33_08580</name>
</gene>
<dbReference type="OrthoDB" id="9801493at2"/>
<dbReference type="PANTHER" id="PTHR31451:SF40">
    <property type="entry name" value="GLYCOSIDE HYDROLASE FAMILY 5 DOMAIN-CONTAINING PROTEIN"/>
    <property type="match status" value="1"/>
</dbReference>
<dbReference type="RefSeq" id="WP_109415538.1">
    <property type="nucleotide sequence ID" value="NZ_QEAS01000006.1"/>
</dbReference>
<keyword evidence="5" id="KW-0732">Signal</keyword>
<comment type="catalytic activity">
    <reaction evidence="1">
        <text>Random hydrolysis of (1-&gt;4)-beta-D-mannosidic linkages in mannans, galactomannans and glucomannans.</text>
        <dbReference type="EC" id="3.2.1.78"/>
    </reaction>
</comment>
<dbReference type="InterPro" id="IPR001547">
    <property type="entry name" value="Glyco_hydro_5"/>
</dbReference>